<proteinExistence type="predicted"/>
<comment type="caution">
    <text evidence="2">The sequence shown here is derived from an EMBL/GenBank/DDBJ whole genome shotgun (WGS) entry which is preliminary data.</text>
</comment>
<accession>A0A448X920</accession>
<dbReference type="EMBL" id="CAAALY010117859">
    <property type="protein sequence ID" value="VEL31025.1"/>
    <property type="molecule type" value="Genomic_DNA"/>
</dbReference>
<dbReference type="Proteomes" id="UP000784294">
    <property type="component" value="Unassembled WGS sequence"/>
</dbReference>
<feature type="region of interest" description="Disordered" evidence="1">
    <location>
        <begin position="1"/>
        <end position="21"/>
    </location>
</feature>
<evidence type="ECO:0000313" key="3">
    <source>
        <dbReference type="Proteomes" id="UP000784294"/>
    </source>
</evidence>
<name>A0A448X920_9PLAT</name>
<evidence type="ECO:0000256" key="1">
    <source>
        <dbReference type="SAM" id="MobiDB-lite"/>
    </source>
</evidence>
<protein>
    <submittedName>
        <fullName evidence="2">Uncharacterized protein</fullName>
    </submittedName>
</protein>
<organism evidence="2 3">
    <name type="scientific">Protopolystoma xenopodis</name>
    <dbReference type="NCBI Taxonomy" id="117903"/>
    <lineage>
        <taxon>Eukaryota</taxon>
        <taxon>Metazoa</taxon>
        <taxon>Spiralia</taxon>
        <taxon>Lophotrochozoa</taxon>
        <taxon>Platyhelminthes</taxon>
        <taxon>Monogenea</taxon>
        <taxon>Polyopisthocotylea</taxon>
        <taxon>Polystomatidea</taxon>
        <taxon>Polystomatidae</taxon>
        <taxon>Protopolystoma</taxon>
    </lineage>
</organism>
<gene>
    <name evidence="2" type="ORF">PXEA_LOCUS24465</name>
</gene>
<reference evidence="2" key="1">
    <citation type="submission" date="2018-11" db="EMBL/GenBank/DDBJ databases">
        <authorList>
            <consortium name="Pathogen Informatics"/>
        </authorList>
    </citation>
    <scope>NUCLEOTIDE SEQUENCE</scope>
</reference>
<feature type="compositionally biased region" description="Basic residues" evidence="1">
    <location>
        <begin position="1"/>
        <end position="11"/>
    </location>
</feature>
<keyword evidence="3" id="KW-1185">Reference proteome</keyword>
<evidence type="ECO:0000313" key="2">
    <source>
        <dbReference type="EMBL" id="VEL31025.1"/>
    </source>
</evidence>
<sequence>MMNSRSRRSRISRSFESRASRARSARLRGHLSMVSFTADLTTPVVGGLVESLIRVELIFCNDGVCKLRLMTAR</sequence>
<dbReference type="AlphaFoldDB" id="A0A448X920"/>